<dbReference type="InterPro" id="IPR021377">
    <property type="entry name" value="DUF3006"/>
</dbReference>
<dbReference type="Pfam" id="PF11213">
    <property type="entry name" value="DUF3006"/>
    <property type="match status" value="1"/>
</dbReference>
<sequence>MSDDHDAAGGREGDAVADGEYLGVLDRFEDDLGVVLLEADGETVGDVTVAREALPEDARRPDAVLRVTLRDGAPVAVRYDAEETDRRAERTQSRFDRLSRRLGDASEETTPDPDGEEDTHPSDRSVDAPSDEHDDRDAR</sequence>
<dbReference type="Proteomes" id="UP001597187">
    <property type="component" value="Unassembled WGS sequence"/>
</dbReference>
<dbReference type="RefSeq" id="WP_250875112.1">
    <property type="nucleotide sequence ID" value="NZ_JALXFV010000008.1"/>
</dbReference>
<reference evidence="2 3" key="1">
    <citation type="journal article" date="2019" name="Int. J. Syst. Evol. Microbiol.">
        <title>The Global Catalogue of Microorganisms (GCM) 10K type strain sequencing project: providing services to taxonomists for standard genome sequencing and annotation.</title>
        <authorList>
            <consortium name="The Broad Institute Genomics Platform"/>
            <consortium name="The Broad Institute Genome Sequencing Center for Infectious Disease"/>
            <person name="Wu L."/>
            <person name="Ma J."/>
        </authorList>
    </citation>
    <scope>NUCLEOTIDE SEQUENCE [LARGE SCALE GENOMIC DNA]</scope>
    <source>
        <strain evidence="2 3">CGMCC 1.12563</strain>
    </source>
</reference>
<gene>
    <name evidence="2" type="ORF">ACFSBT_18060</name>
</gene>
<evidence type="ECO:0000313" key="3">
    <source>
        <dbReference type="Proteomes" id="UP001597187"/>
    </source>
</evidence>
<organism evidence="2 3">
    <name type="scientific">Halomarina rubra</name>
    <dbReference type="NCBI Taxonomy" id="2071873"/>
    <lineage>
        <taxon>Archaea</taxon>
        <taxon>Methanobacteriati</taxon>
        <taxon>Methanobacteriota</taxon>
        <taxon>Stenosarchaea group</taxon>
        <taxon>Halobacteria</taxon>
        <taxon>Halobacteriales</taxon>
        <taxon>Natronomonadaceae</taxon>
        <taxon>Halomarina</taxon>
    </lineage>
</organism>
<dbReference type="EMBL" id="JBHUDC010000008">
    <property type="protein sequence ID" value="MFD1515188.1"/>
    <property type="molecule type" value="Genomic_DNA"/>
</dbReference>
<feature type="compositionally biased region" description="Basic and acidic residues" evidence="1">
    <location>
        <begin position="79"/>
        <end position="104"/>
    </location>
</feature>
<name>A0ABD6B030_9EURY</name>
<dbReference type="AlphaFoldDB" id="A0ABD6B030"/>
<accession>A0ABD6B030</accession>
<evidence type="ECO:0000256" key="1">
    <source>
        <dbReference type="SAM" id="MobiDB-lite"/>
    </source>
</evidence>
<feature type="compositionally biased region" description="Basic and acidic residues" evidence="1">
    <location>
        <begin position="118"/>
        <end position="139"/>
    </location>
</feature>
<keyword evidence="3" id="KW-1185">Reference proteome</keyword>
<proteinExistence type="predicted"/>
<protein>
    <submittedName>
        <fullName evidence="2">DUF3006 domain-containing protein</fullName>
    </submittedName>
</protein>
<feature type="compositionally biased region" description="Acidic residues" evidence="1">
    <location>
        <begin position="105"/>
        <end position="117"/>
    </location>
</feature>
<feature type="region of interest" description="Disordered" evidence="1">
    <location>
        <begin position="72"/>
        <end position="139"/>
    </location>
</feature>
<evidence type="ECO:0000313" key="2">
    <source>
        <dbReference type="EMBL" id="MFD1515188.1"/>
    </source>
</evidence>
<comment type="caution">
    <text evidence="2">The sequence shown here is derived from an EMBL/GenBank/DDBJ whole genome shotgun (WGS) entry which is preliminary data.</text>
</comment>